<dbReference type="InterPro" id="IPR050490">
    <property type="entry name" value="Bact_solute-bd_prot1"/>
</dbReference>
<evidence type="ECO:0000313" key="4">
    <source>
        <dbReference type="Proteomes" id="UP001056756"/>
    </source>
</evidence>
<gene>
    <name evidence="3" type="ORF">NAG76_14335</name>
</gene>
<feature type="compositionally biased region" description="Low complexity" evidence="1">
    <location>
        <begin position="31"/>
        <end position="42"/>
    </location>
</feature>
<organism evidence="3 4">
    <name type="scientific">Candidatus Pristimantibacillus lignocellulolyticus</name>
    <dbReference type="NCBI Taxonomy" id="2994561"/>
    <lineage>
        <taxon>Bacteria</taxon>
        <taxon>Bacillati</taxon>
        <taxon>Bacillota</taxon>
        <taxon>Bacilli</taxon>
        <taxon>Bacillales</taxon>
        <taxon>Paenibacillaceae</taxon>
        <taxon>Candidatus Pristimantibacillus</taxon>
    </lineage>
</organism>
<dbReference type="EMBL" id="CP097899">
    <property type="protein sequence ID" value="URN93018.1"/>
    <property type="molecule type" value="Genomic_DNA"/>
</dbReference>
<feature type="signal peptide" evidence="2">
    <location>
        <begin position="1"/>
        <end position="22"/>
    </location>
</feature>
<dbReference type="Proteomes" id="UP001056756">
    <property type="component" value="Chromosome"/>
</dbReference>
<dbReference type="AlphaFoldDB" id="A0A9J6ZAE0"/>
<evidence type="ECO:0000313" key="3">
    <source>
        <dbReference type="EMBL" id="URN93018.1"/>
    </source>
</evidence>
<name>A0A9J6ZAE0_9BACL</name>
<protein>
    <submittedName>
        <fullName evidence="3">ABC transporter substrate-binding protein</fullName>
    </submittedName>
</protein>
<evidence type="ECO:0000256" key="1">
    <source>
        <dbReference type="SAM" id="MobiDB-lite"/>
    </source>
</evidence>
<sequence length="595" mass="65931">MVKTKRSLVTLLTFVMCVSLLAACGSKGNDPKTTPTPAPKTTNEGTEVEPPVTRDEITIDVFSMLSNFSGEQTGWFAHTVKEKFNINLNIISSNLEGGGDTKFQTMMAGGDLGDLVVFGDTDAKYTDAIAAGMLLDWNKDGLLEQYGKNLQKNAPKALEKNTAQFGGGTALYSVGNDVGPDIEGPSEAQELNYHPNLRWDLYEAIGKPEINTMEDYLPVLKAMQEAQPESDSGKPTYAFSMWGDWDGNMMMNTKAWAGMHGFEEGDGFNPGGFTLVSADTEEVQAILDENSYYMRGLKLYFDANQMGLVDPDSITQNFGDAVNKMTDGQVLFSWFSWFDDSYKTPERSAEGKGFQLVPFNEARSFSNGFNPYGGNRVYAIGSKTEHPDRVMELIDWLYTPEGTMTANYGPEGMIWEVVDGKPVFNDLGVEAFPSNKTPMPEQFGGGVWDDGRNQINNSTFKLTMINPENGDPYDSSIWASTLAKAPSKVDENWRAAMGVNTAVEWFVKNDKIAVQKAIFTGKPYVEMSDDLKQKQGQIASVIKEYSWKLIYANDEAHFNKLKEEMIGKAKGLGYDEVVAFNKEQHKVVFEARKNS</sequence>
<dbReference type="Gene3D" id="3.40.190.10">
    <property type="entry name" value="Periplasmic binding protein-like II"/>
    <property type="match status" value="2"/>
</dbReference>
<keyword evidence="2" id="KW-0732">Signal</keyword>
<proteinExistence type="predicted"/>
<dbReference type="PROSITE" id="PS51257">
    <property type="entry name" value="PROKAR_LIPOPROTEIN"/>
    <property type="match status" value="1"/>
</dbReference>
<dbReference type="KEGG" id="plig:NAG76_14335"/>
<reference evidence="3" key="1">
    <citation type="submission" date="2022-05" db="EMBL/GenBank/DDBJ databases">
        <title>Novel bacterial taxa in a minimal lignocellulolytic consortium and its capacity to transform plastics disclosed by genome-resolved metagenomics.</title>
        <authorList>
            <person name="Rodriguez C.A.D."/>
            <person name="Diaz-Garcia L."/>
            <person name="Herrera K."/>
            <person name="Tarazona N.A."/>
            <person name="Sproer C."/>
            <person name="Overmann J."/>
            <person name="Jimenez D.J."/>
        </authorList>
    </citation>
    <scope>NUCLEOTIDE SEQUENCE</scope>
    <source>
        <strain evidence="3">MAG5</strain>
    </source>
</reference>
<dbReference type="PANTHER" id="PTHR43649:SF12">
    <property type="entry name" value="DIACETYLCHITOBIOSE BINDING PROTEIN DASA"/>
    <property type="match status" value="1"/>
</dbReference>
<feature type="region of interest" description="Disordered" evidence="1">
    <location>
        <begin position="27"/>
        <end position="51"/>
    </location>
</feature>
<feature type="chain" id="PRO_5039905152" evidence="2">
    <location>
        <begin position="23"/>
        <end position="595"/>
    </location>
</feature>
<dbReference type="SUPFAM" id="SSF53850">
    <property type="entry name" value="Periplasmic binding protein-like II"/>
    <property type="match status" value="1"/>
</dbReference>
<dbReference type="PANTHER" id="PTHR43649">
    <property type="entry name" value="ARABINOSE-BINDING PROTEIN-RELATED"/>
    <property type="match status" value="1"/>
</dbReference>
<evidence type="ECO:0000256" key="2">
    <source>
        <dbReference type="SAM" id="SignalP"/>
    </source>
</evidence>
<accession>A0A9J6ZAE0</accession>